<evidence type="ECO:0000256" key="2">
    <source>
        <dbReference type="ARBA" id="ARBA00009496"/>
    </source>
</evidence>
<evidence type="ECO:0000256" key="9">
    <source>
        <dbReference type="ARBA" id="ARBA00025611"/>
    </source>
</evidence>
<accession>A0A928KQZ7</accession>
<dbReference type="AlphaFoldDB" id="A0A928KQZ7"/>
<organism evidence="13 14">
    <name type="scientific">Faecalispora sporosphaeroides</name>
    <dbReference type="NCBI Taxonomy" id="1549"/>
    <lineage>
        <taxon>Bacteria</taxon>
        <taxon>Bacillati</taxon>
        <taxon>Bacillota</taxon>
        <taxon>Clostridia</taxon>
        <taxon>Eubacteriales</taxon>
        <taxon>Oscillospiraceae</taxon>
        <taxon>Faecalispora</taxon>
    </lineage>
</organism>
<dbReference type="SMART" id="SM00481">
    <property type="entry name" value="POLIIIAc"/>
    <property type="match status" value="1"/>
</dbReference>
<protein>
    <recommendedName>
        <fullName evidence="4">DNA polymerase III subunit alpha</fullName>
        <ecNumber evidence="3">2.7.7.7</ecNumber>
    </recommendedName>
</protein>
<evidence type="ECO:0000256" key="3">
    <source>
        <dbReference type="ARBA" id="ARBA00012417"/>
    </source>
</evidence>
<dbReference type="Pfam" id="PF02811">
    <property type="entry name" value="PHP"/>
    <property type="match status" value="1"/>
</dbReference>
<dbReference type="NCBIfam" id="NF004226">
    <property type="entry name" value="PRK05673.1"/>
    <property type="match status" value="1"/>
</dbReference>
<dbReference type="InterPro" id="IPR040982">
    <property type="entry name" value="DNA_pol3_finger"/>
</dbReference>
<dbReference type="GO" id="GO:0008408">
    <property type="term" value="F:3'-5' exonuclease activity"/>
    <property type="evidence" value="ECO:0007669"/>
    <property type="project" value="InterPro"/>
</dbReference>
<dbReference type="InterPro" id="IPR004365">
    <property type="entry name" value="NA-bd_OB_tRNA"/>
</dbReference>
<evidence type="ECO:0000256" key="7">
    <source>
        <dbReference type="ARBA" id="ARBA00022705"/>
    </source>
</evidence>
<comment type="function">
    <text evidence="9">DNA polymerase III is a complex, multichain enzyme responsible for most of the replicative synthesis in bacteria. This DNA polymerase also exhibits 3' to 5' exonuclease activity. The alpha chain is the DNA polymerase.</text>
</comment>
<dbReference type="InterPro" id="IPR016195">
    <property type="entry name" value="Pol/histidinol_Pase-like"/>
</dbReference>
<gene>
    <name evidence="13" type="ORF">E7512_01775</name>
</gene>
<dbReference type="InterPro" id="IPR041931">
    <property type="entry name" value="DNA_pol3_alpha_thumb_dom"/>
</dbReference>
<dbReference type="Gene3D" id="1.10.10.1600">
    <property type="entry name" value="Bacterial DNA polymerase III alpha subunit, thumb domain"/>
    <property type="match status" value="1"/>
</dbReference>
<dbReference type="GO" id="GO:0005737">
    <property type="term" value="C:cytoplasm"/>
    <property type="evidence" value="ECO:0007669"/>
    <property type="project" value="UniProtKB-SubCell"/>
</dbReference>
<feature type="region of interest" description="Disordered" evidence="11">
    <location>
        <begin position="1066"/>
        <end position="1096"/>
    </location>
</feature>
<keyword evidence="8" id="KW-0239">DNA-directed DNA polymerase</keyword>
<dbReference type="GO" id="GO:0003676">
    <property type="term" value="F:nucleic acid binding"/>
    <property type="evidence" value="ECO:0007669"/>
    <property type="project" value="InterPro"/>
</dbReference>
<evidence type="ECO:0000313" key="14">
    <source>
        <dbReference type="Proteomes" id="UP000754750"/>
    </source>
</evidence>
<dbReference type="Pfam" id="PF14579">
    <property type="entry name" value="HHH_6"/>
    <property type="match status" value="1"/>
</dbReference>
<evidence type="ECO:0000256" key="10">
    <source>
        <dbReference type="ARBA" id="ARBA00049244"/>
    </source>
</evidence>
<dbReference type="InterPro" id="IPR004013">
    <property type="entry name" value="PHP_dom"/>
</dbReference>
<dbReference type="EMBL" id="SVNY01000001">
    <property type="protein sequence ID" value="MBE6832308.1"/>
    <property type="molecule type" value="Genomic_DNA"/>
</dbReference>
<evidence type="ECO:0000256" key="6">
    <source>
        <dbReference type="ARBA" id="ARBA00022695"/>
    </source>
</evidence>
<dbReference type="Gene3D" id="1.10.150.870">
    <property type="match status" value="1"/>
</dbReference>
<dbReference type="PANTHER" id="PTHR32294:SF0">
    <property type="entry name" value="DNA POLYMERASE III SUBUNIT ALPHA"/>
    <property type="match status" value="1"/>
</dbReference>
<name>A0A928KQZ7_9FIRM</name>
<dbReference type="NCBIfam" id="NF005298">
    <property type="entry name" value="PRK06826.1"/>
    <property type="match status" value="1"/>
</dbReference>
<dbReference type="InterPro" id="IPR004805">
    <property type="entry name" value="DnaE2/DnaE/PolC"/>
</dbReference>
<evidence type="ECO:0000256" key="5">
    <source>
        <dbReference type="ARBA" id="ARBA00022679"/>
    </source>
</evidence>
<dbReference type="RefSeq" id="WP_326839820.1">
    <property type="nucleotide sequence ID" value="NZ_SVNY01000001.1"/>
</dbReference>
<dbReference type="Pfam" id="PF07733">
    <property type="entry name" value="DNA_pol3_alpha"/>
    <property type="match status" value="1"/>
</dbReference>
<keyword evidence="7" id="KW-0235">DNA replication</keyword>
<dbReference type="NCBIfam" id="TIGR00594">
    <property type="entry name" value="polc"/>
    <property type="match status" value="1"/>
</dbReference>
<dbReference type="Pfam" id="PF01336">
    <property type="entry name" value="tRNA_anti-codon"/>
    <property type="match status" value="1"/>
</dbReference>
<comment type="subcellular location">
    <subcellularLocation>
        <location evidence="1">Cytoplasm</location>
    </subcellularLocation>
</comment>
<dbReference type="CDD" id="cd12113">
    <property type="entry name" value="PHP_PolIIIA_DnaE3"/>
    <property type="match status" value="1"/>
</dbReference>
<dbReference type="Pfam" id="PF17657">
    <property type="entry name" value="DNA_pol3_finger"/>
    <property type="match status" value="1"/>
</dbReference>
<comment type="caution">
    <text evidence="13">The sequence shown here is derived from an EMBL/GenBank/DDBJ whole genome shotgun (WGS) entry which is preliminary data.</text>
</comment>
<dbReference type="GO" id="GO:0006260">
    <property type="term" value="P:DNA replication"/>
    <property type="evidence" value="ECO:0007669"/>
    <property type="project" value="UniProtKB-KW"/>
</dbReference>
<comment type="similarity">
    <text evidence="2">Belongs to the DNA polymerase type-C family. DnaE subfamily.</text>
</comment>
<dbReference type="InterPro" id="IPR029460">
    <property type="entry name" value="DNAPol_HHH"/>
</dbReference>
<evidence type="ECO:0000256" key="4">
    <source>
        <dbReference type="ARBA" id="ARBA00019114"/>
    </source>
</evidence>
<dbReference type="CDD" id="cd04485">
    <property type="entry name" value="DnaE_OBF"/>
    <property type="match status" value="1"/>
</dbReference>
<dbReference type="Gene3D" id="3.20.20.140">
    <property type="entry name" value="Metal-dependent hydrolases"/>
    <property type="match status" value="1"/>
</dbReference>
<feature type="domain" description="Polymerase/histidinol phosphatase N-terminal" evidence="12">
    <location>
        <begin position="4"/>
        <end position="71"/>
    </location>
</feature>
<dbReference type="SUPFAM" id="SSF89550">
    <property type="entry name" value="PHP domain-like"/>
    <property type="match status" value="1"/>
</dbReference>
<dbReference type="PANTHER" id="PTHR32294">
    <property type="entry name" value="DNA POLYMERASE III SUBUNIT ALPHA"/>
    <property type="match status" value="1"/>
</dbReference>
<evidence type="ECO:0000259" key="12">
    <source>
        <dbReference type="SMART" id="SM00481"/>
    </source>
</evidence>
<dbReference type="GO" id="GO:0003887">
    <property type="term" value="F:DNA-directed DNA polymerase activity"/>
    <property type="evidence" value="ECO:0007669"/>
    <property type="project" value="UniProtKB-KW"/>
</dbReference>
<dbReference type="InterPro" id="IPR003141">
    <property type="entry name" value="Pol/His_phosphatase_N"/>
</dbReference>
<dbReference type="Proteomes" id="UP000754750">
    <property type="component" value="Unassembled WGS sequence"/>
</dbReference>
<keyword evidence="6 13" id="KW-0548">Nucleotidyltransferase</keyword>
<evidence type="ECO:0000313" key="13">
    <source>
        <dbReference type="EMBL" id="MBE6832308.1"/>
    </source>
</evidence>
<reference evidence="13" key="1">
    <citation type="submission" date="2019-04" db="EMBL/GenBank/DDBJ databases">
        <title>Evolution of Biomass-Degrading Anaerobic Consortia Revealed by Metagenomics.</title>
        <authorList>
            <person name="Peng X."/>
        </authorList>
    </citation>
    <scope>NUCLEOTIDE SEQUENCE</scope>
    <source>
        <strain evidence="13">SIG551</strain>
    </source>
</reference>
<sequence>MGFVHLHLHTEYSLLDGACRIGPLMEAVKGQGQTAVAVTDHGVMYGAVDFYRAAKQNGLHPIIGCEVYVARRTRFDKVHGLDNEPYHLVLLCENNTGYQNLIQIVSQSWTEGFYSKPRVDLELLEAHSEGLIALSACLAGQIPRQLTNDDYAAARETALRYRGIFGEGNFYLEMQDHGIREQKIVNDGLLRLSKETGIPLVATNDCHYIRQQDSRMHLILLCIQTNHTIQDPDKMEFATDQFYLKSEEEMRALFPQEACDNTVVIAERCQVEFEFGHTKLPAFQTPNGEDNVQFFRNLCFDGLRRLYGEQPDPAVTERLEYELRVIESMGYVNYYLIVYDFIRYAKSVGIPVGPGRGSGAGSLAAYCVGITGIDPIRYQLLFERFLNPERVSMPDFDIDFSDERRGEMIDYVVQKYGADHVAQIVTFGTMAARGSLRDVGRAMAVPYNVVDSVAKLVPMGPNVTLEKALASSSELRTRYDTDPQIHELIDMARMVEGMPRNASTHAAGVVITDHPVSEYVPLAKNGESIVTQYTMTTLEELGLLKMDFLGLRNLSVLHDAQEAIRRSDPDFSIEKIPFDDPKVFEMLTAGSTDGVFQFESGGMRNVIMQLRPENIEDLIAVISLYRPGPMESIPRYIENRHHPERVTYRHPMLADILKVTYGCIVYQEQVMQIFRTLAGYSFGRADIVRRAMSKKKASVMERERSIFLYGLMAEDGTVEVDGCIRRGVEEETAKAIFGEMESFASYAFNKSHAAAYATISYQTAWLKCHYPREYMAALLTSVLDNTNKIVAYIAECSRMGIRVLPPNINQSRRGFTVAGHDIRFGLLAVKNLGDGFLRSLIQERDTNGSFESFYQFCKRMYGKDLNRRALESLVKCGALDSLDYNRNQMLSSIQSVLDTLDSDKRRNVDGQLGFFDTPQLQSEEPAFSIDPMPDFSDADKLVMEKEVTGMYLSGHPMGKYLQMYEQIGATPTGELLEDANEQTGRHQDGEVLTLLGVISSVKLKVTKNGSRMAFVMLEDMFGSIELLVFPNVLERHGELVAEGNVVVAKGRLSLTEEKDAKLVCDTLSPPPQANGDSAPRAAANAQPAEKRRSSRPGLYLKLPSKESFCYRKAMRYIAVFDGATPLYLYFEDTKKLMQAPMQYRVSINEVLLGALRELLGGENVALVQ</sequence>
<evidence type="ECO:0000256" key="11">
    <source>
        <dbReference type="SAM" id="MobiDB-lite"/>
    </source>
</evidence>
<evidence type="ECO:0000256" key="8">
    <source>
        <dbReference type="ARBA" id="ARBA00022932"/>
    </source>
</evidence>
<keyword evidence="5 13" id="KW-0808">Transferase</keyword>
<comment type="catalytic activity">
    <reaction evidence="10">
        <text>DNA(n) + a 2'-deoxyribonucleoside 5'-triphosphate = DNA(n+1) + diphosphate</text>
        <dbReference type="Rhea" id="RHEA:22508"/>
        <dbReference type="Rhea" id="RHEA-COMP:17339"/>
        <dbReference type="Rhea" id="RHEA-COMP:17340"/>
        <dbReference type="ChEBI" id="CHEBI:33019"/>
        <dbReference type="ChEBI" id="CHEBI:61560"/>
        <dbReference type="ChEBI" id="CHEBI:173112"/>
        <dbReference type="EC" id="2.7.7.7"/>
    </reaction>
</comment>
<dbReference type="EC" id="2.7.7.7" evidence="3"/>
<evidence type="ECO:0000256" key="1">
    <source>
        <dbReference type="ARBA" id="ARBA00004496"/>
    </source>
</evidence>
<dbReference type="InterPro" id="IPR011708">
    <property type="entry name" value="DNA_pol3_alpha_NTPase_dom"/>
</dbReference>
<feature type="compositionally biased region" description="Low complexity" evidence="11">
    <location>
        <begin position="1078"/>
        <end position="1087"/>
    </location>
</feature>
<proteinExistence type="inferred from homology"/>